<keyword evidence="3" id="KW-1185">Reference proteome</keyword>
<keyword evidence="1" id="KW-1133">Transmembrane helix</keyword>
<accession>A0A8X6PXV7</accession>
<evidence type="ECO:0000313" key="2">
    <source>
        <dbReference type="EMBL" id="GFT95357.1"/>
    </source>
</evidence>
<feature type="transmembrane region" description="Helical" evidence="1">
    <location>
        <begin position="12"/>
        <end position="34"/>
    </location>
</feature>
<dbReference type="EMBL" id="BMAW01026064">
    <property type="protein sequence ID" value="GFT95357.1"/>
    <property type="molecule type" value="Genomic_DNA"/>
</dbReference>
<feature type="non-terminal residue" evidence="2">
    <location>
        <position position="60"/>
    </location>
</feature>
<evidence type="ECO:0000256" key="1">
    <source>
        <dbReference type="SAM" id="Phobius"/>
    </source>
</evidence>
<name>A0A8X6PXV7_NEPPI</name>
<gene>
    <name evidence="2" type="ORF">NPIL_393151</name>
</gene>
<proteinExistence type="predicted"/>
<comment type="caution">
    <text evidence="2">The sequence shown here is derived from an EMBL/GenBank/DDBJ whole genome shotgun (WGS) entry which is preliminary data.</text>
</comment>
<dbReference type="Proteomes" id="UP000887013">
    <property type="component" value="Unassembled WGS sequence"/>
</dbReference>
<keyword evidence="1" id="KW-0472">Membrane</keyword>
<organism evidence="2 3">
    <name type="scientific">Nephila pilipes</name>
    <name type="common">Giant wood spider</name>
    <name type="synonym">Nephila maculata</name>
    <dbReference type="NCBI Taxonomy" id="299642"/>
    <lineage>
        <taxon>Eukaryota</taxon>
        <taxon>Metazoa</taxon>
        <taxon>Ecdysozoa</taxon>
        <taxon>Arthropoda</taxon>
        <taxon>Chelicerata</taxon>
        <taxon>Arachnida</taxon>
        <taxon>Araneae</taxon>
        <taxon>Araneomorphae</taxon>
        <taxon>Entelegynae</taxon>
        <taxon>Araneoidea</taxon>
        <taxon>Nephilidae</taxon>
        <taxon>Nephila</taxon>
    </lineage>
</organism>
<keyword evidence="1" id="KW-0812">Transmembrane</keyword>
<sequence>MDETPHVSIRVIAHRIYVSQLIVWIVLNGTVPLFRIQSPSFACKLLPSMQRIWPVVLAAV</sequence>
<reference evidence="2" key="1">
    <citation type="submission" date="2020-08" db="EMBL/GenBank/DDBJ databases">
        <title>Multicomponent nature underlies the extraordinary mechanical properties of spider dragline silk.</title>
        <authorList>
            <person name="Kono N."/>
            <person name="Nakamura H."/>
            <person name="Mori M."/>
            <person name="Yoshida Y."/>
            <person name="Ohtoshi R."/>
            <person name="Malay A.D."/>
            <person name="Moran D.A.P."/>
            <person name="Tomita M."/>
            <person name="Numata K."/>
            <person name="Arakawa K."/>
        </authorList>
    </citation>
    <scope>NUCLEOTIDE SEQUENCE</scope>
</reference>
<dbReference type="AlphaFoldDB" id="A0A8X6PXV7"/>
<protein>
    <submittedName>
        <fullName evidence="2">Uncharacterized protein</fullName>
    </submittedName>
</protein>
<evidence type="ECO:0000313" key="3">
    <source>
        <dbReference type="Proteomes" id="UP000887013"/>
    </source>
</evidence>